<keyword evidence="5" id="KW-0808">Transferase</keyword>
<dbReference type="InterPro" id="IPR006070">
    <property type="entry name" value="Sua5-like_dom"/>
</dbReference>
<feature type="region of interest" description="Disordered" evidence="12">
    <location>
        <begin position="228"/>
        <end position="290"/>
    </location>
</feature>
<evidence type="ECO:0000259" key="13">
    <source>
        <dbReference type="PROSITE" id="PS51163"/>
    </source>
</evidence>
<dbReference type="PANTHER" id="PTHR17490:SF16">
    <property type="entry name" value="THREONYLCARBAMOYL-AMP SYNTHASE"/>
    <property type="match status" value="1"/>
</dbReference>
<dbReference type="Pfam" id="PF01300">
    <property type="entry name" value="Sua5_yciO_yrdC"/>
    <property type="match status" value="1"/>
</dbReference>
<evidence type="ECO:0000256" key="6">
    <source>
        <dbReference type="ARBA" id="ARBA00022694"/>
    </source>
</evidence>
<evidence type="ECO:0000256" key="10">
    <source>
        <dbReference type="ARBA" id="ARBA00029774"/>
    </source>
</evidence>
<evidence type="ECO:0000256" key="2">
    <source>
        <dbReference type="ARBA" id="ARBA00007663"/>
    </source>
</evidence>
<protein>
    <recommendedName>
        <fullName evidence="10">L-threonylcarbamoyladenylate synthase</fullName>
        <ecNumber evidence="3">2.7.7.87</ecNumber>
    </recommendedName>
    <alternativeName>
        <fullName evidence="10">L-threonylcarbamoyladenylate synthase</fullName>
    </alternativeName>
</protein>
<keyword evidence="15" id="KW-1185">Reference proteome</keyword>
<evidence type="ECO:0000256" key="4">
    <source>
        <dbReference type="ARBA" id="ARBA00022490"/>
    </source>
</evidence>
<evidence type="ECO:0000256" key="12">
    <source>
        <dbReference type="SAM" id="MobiDB-lite"/>
    </source>
</evidence>
<dbReference type="Gene3D" id="3.90.870.10">
    <property type="entry name" value="DHBP synthase"/>
    <property type="match status" value="1"/>
</dbReference>
<keyword evidence="4" id="KW-0963">Cytoplasm</keyword>
<name>A0ABY2E622_9MICO</name>
<evidence type="ECO:0000256" key="5">
    <source>
        <dbReference type="ARBA" id="ARBA00022679"/>
    </source>
</evidence>
<dbReference type="NCBIfam" id="TIGR00057">
    <property type="entry name" value="L-threonylcarbamoyladenylate synthase"/>
    <property type="match status" value="1"/>
</dbReference>
<dbReference type="EMBL" id="SMNA01000003">
    <property type="protein sequence ID" value="TDE96032.1"/>
    <property type="molecule type" value="Genomic_DNA"/>
</dbReference>
<dbReference type="RefSeq" id="WP_133106962.1">
    <property type="nucleotide sequence ID" value="NZ_SMNA01000003.1"/>
</dbReference>
<evidence type="ECO:0000313" key="14">
    <source>
        <dbReference type="EMBL" id="TDE96032.1"/>
    </source>
</evidence>
<dbReference type="EC" id="2.7.7.87" evidence="3"/>
<proteinExistence type="inferred from homology"/>
<dbReference type="PANTHER" id="PTHR17490">
    <property type="entry name" value="SUA5"/>
    <property type="match status" value="1"/>
</dbReference>
<dbReference type="SUPFAM" id="SSF55821">
    <property type="entry name" value="YrdC/RibB"/>
    <property type="match status" value="1"/>
</dbReference>
<dbReference type="InterPro" id="IPR050156">
    <property type="entry name" value="TC-AMP_synthase_SUA5"/>
</dbReference>
<accession>A0ABY2E622</accession>
<evidence type="ECO:0000313" key="15">
    <source>
        <dbReference type="Proteomes" id="UP000504882"/>
    </source>
</evidence>
<organism evidence="14 15">
    <name type="scientific">Occultella glacieicola</name>
    <dbReference type="NCBI Taxonomy" id="2518684"/>
    <lineage>
        <taxon>Bacteria</taxon>
        <taxon>Bacillati</taxon>
        <taxon>Actinomycetota</taxon>
        <taxon>Actinomycetes</taxon>
        <taxon>Micrococcales</taxon>
        <taxon>Ruaniaceae</taxon>
        <taxon>Occultella</taxon>
    </lineage>
</organism>
<dbReference type="PROSITE" id="PS51163">
    <property type="entry name" value="YRDC"/>
    <property type="match status" value="1"/>
</dbReference>
<evidence type="ECO:0000256" key="3">
    <source>
        <dbReference type="ARBA" id="ARBA00012584"/>
    </source>
</evidence>
<keyword evidence="7" id="KW-0548">Nucleotidyltransferase</keyword>
<evidence type="ECO:0000256" key="9">
    <source>
        <dbReference type="ARBA" id="ARBA00022840"/>
    </source>
</evidence>
<evidence type="ECO:0000256" key="7">
    <source>
        <dbReference type="ARBA" id="ARBA00022695"/>
    </source>
</evidence>
<comment type="subcellular location">
    <subcellularLocation>
        <location evidence="1">Cytoplasm</location>
    </subcellularLocation>
</comment>
<gene>
    <name evidence="14" type="ORF">EXU48_07265</name>
</gene>
<comment type="similarity">
    <text evidence="2">Belongs to the SUA5 family.</text>
</comment>
<reference evidence="14 15" key="1">
    <citation type="submission" date="2019-03" db="EMBL/GenBank/DDBJ databases">
        <title>Genomic features of bacteria from cold environments.</title>
        <authorList>
            <person name="Shen L."/>
        </authorList>
    </citation>
    <scope>NUCLEOTIDE SEQUENCE [LARGE SCALE GENOMIC DNA]</scope>
    <source>
        <strain evidence="15">T3246-1</strain>
    </source>
</reference>
<dbReference type="Proteomes" id="UP000504882">
    <property type="component" value="Unassembled WGS sequence"/>
</dbReference>
<evidence type="ECO:0000256" key="11">
    <source>
        <dbReference type="ARBA" id="ARBA00048366"/>
    </source>
</evidence>
<keyword evidence="8" id="KW-0547">Nucleotide-binding</keyword>
<sequence>MSDEELRDCTDPAQRGPHLDAAVEALAAGRLVVLPTDTVYGIAADAFTPKAVAALLRAKGRGRQMPPPVLVGDVLTLDGLATEVPDSVRELVEEFWPGPLTVILRAQPSLHWDLGDTNGTVALRMPDDEIALDLLRRTGPLAVSSANRTGNPAALTAAEAHSELLRTVKVYLDGGPARGSVPSTIVDATGDQLRIVREGALSREDLGAVVPEILDDEELATVEAEVGAAVEGDETEAAGGEPESAEPEASEPEVGDAVEPSESETTEAEPVEPEVGDAVEPPTDPGAARP</sequence>
<keyword evidence="6" id="KW-0819">tRNA processing</keyword>
<feature type="compositionally biased region" description="Acidic residues" evidence="12">
    <location>
        <begin position="243"/>
        <end position="277"/>
    </location>
</feature>
<feature type="domain" description="YrdC-like" evidence="13">
    <location>
        <begin position="16"/>
        <end position="201"/>
    </location>
</feature>
<evidence type="ECO:0000256" key="1">
    <source>
        <dbReference type="ARBA" id="ARBA00004496"/>
    </source>
</evidence>
<evidence type="ECO:0000256" key="8">
    <source>
        <dbReference type="ARBA" id="ARBA00022741"/>
    </source>
</evidence>
<comment type="caution">
    <text evidence="14">The sequence shown here is derived from an EMBL/GenBank/DDBJ whole genome shotgun (WGS) entry which is preliminary data.</text>
</comment>
<comment type="catalytic activity">
    <reaction evidence="11">
        <text>L-threonine + hydrogencarbonate + ATP = L-threonylcarbamoyladenylate + diphosphate + H2O</text>
        <dbReference type="Rhea" id="RHEA:36407"/>
        <dbReference type="ChEBI" id="CHEBI:15377"/>
        <dbReference type="ChEBI" id="CHEBI:17544"/>
        <dbReference type="ChEBI" id="CHEBI:30616"/>
        <dbReference type="ChEBI" id="CHEBI:33019"/>
        <dbReference type="ChEBI" id="CHEBI:57926"/>
        <dbReference type="ChEBI" id="CHEBI:73682"/>
        <dbReference type="EC" id="2.7.7.87"/>
    </reaction>
</comment>
<dbReference type="InterPro" id="IPR017945">
    <property type="entry name" value="DHBP_synth_RibB-like_a/b_dom"/>
</dbReference>
<keyword evidence="9" id="KW-0067">ATP-binding</keyword>